<dbReference type="Proteomes" id="UP000275368">
    <property type="component" value="Chromosome"/>
</dbReference>
<name>A0A3G9J0R4_9BACL</name>
<dbReference type="InterPro" id="IPR050491">
    <property type="entry name" value="AmpC-like"/>
</dbReference>
<evidence type="ECO:0000313" key="1">
    <source>
        <dbReference type="EMBL" id="BBH24346.1"/>
    </source>
</evidence>
<dbReference type="Pfam" id="PF00144">
    <property type="entry name" value="Beta-lactamase"/>
    <property type="match status" value="1"/>
</dbReference>
<accession>A0A3G9J0R4</accession>
<dbReference type="InterPro" id="IPR001466">
    <property type="entry name" value="Beta-lactam-related"/>
</dbReference>
<dbReference type="OrthoDB" id="846150at2"/>
<organism evidence="1 2">
    <name type="scientific">Paenibacillus baekrokdamisoli</name>
    <dbReference type="NCBI Taxonomy" id="1712516"/>
    <lineage>
        <taxon>Bacteria</taxon>
        <taxon>Bacillati</taxon>
        <taxon>Bacillota</taxon>
        <taxon>Bacilli</taxon>
        <taxon>Bacillales</taxon>
        <taxon>Paenibacillaceae</taxon>
        <taxon>Paenibacillus</taxon>
    </lineage>
</organism>
<dbReference type="PANTHER" id="PTHR46825:SF9">
    <property type="entry name" value="BETA-LACTAMASE-RELATED DOMAIN-CONTAINING PROTEIN"/>
    <property type="match status" value="1"/>
</dbReference>
<proteinExistence type="predicted"/>
<dbReference type="AlphaFoldDB" id="A0A3G9J0R4"/>
<evidence type="ECO:0000313" key="2">
    <source>
        <dbReference type="Proteomes" id="UP000275368"/>
    </source>
</evidence>
<keyword evidence="2" id="KW-1185">Reference proteome</keyword>
<gene>
    <name evidence="1" type="ORF">Back11_56910</name>
</gene>
<dbReference type="InterPro" id="IPR012338">
    <property type="entry name" value="Beta-lactam/transpept-like"/>
</dbReference>
<dbReference type="SUPFAM" id="SSF56601">
    <property type="entry name" value="beta-lactamase/transpeptidase-like"/>
    <property type="match status" value="1"/>
</dbReference>
<dbReference type="EMBL" id="AP019308">
    <property type="protein sequence ID" value="BBH24346.1"/>
    <property type="molecule type" value="Genomic_DNA"/>
</dbReference>
<sequence>MNDIKNIVEHLDRILNEFVQLEPMPGLAIGIVKDYQMIYAKGFGVKDITTKEPVDKNTLFHHASISKTLVATGILQLVERGMIDLDSSITNYLPYFSMADERYRLITIRQLLNHTSGMPDEDDYEWDRPQYDDQSLERYVKSINNRELLTDPGKQFSYSNIGYEILGDIIAKVSGVSFEQYMNDHIIESTRMQGSTYLKHEADIHLATPHILGVQNGYGGVISDVFPYNRAHSPSSTLYANAEDMCRYAIAHLNRGSASDGQTILRTQSYDELWKQHASTGYGAEQANIGLSWFLGEYKGSRMVSHSGMDTGFQSNLILLPDKGIAVSVMTNSDYVWLYSICMSVIDIVLGTDLQHIKRSMAHHLSKFSTTSGIESALEEYNRIKNDELDHYYLWESEFIFIANTLAENGYSTEAIAIMKLSVQMFPESSDLHKCLNELLVKK</sequence>
<reference evidence="1 2" key="1">
    <citation type="submission" date="2018-11" db="EMBL/GenBank/DDBJ databases">
        <title>Complete genome sequence of Paenibacillus baekrokdamisoli strain KCTC 33723.</title>
        <authorList>
            <person name="Kang S.W."/>
            <person name="Lee K.C."/>
            <person name="Kim K.K."/>
            <person name="Kim J.S."/>
            <person name="Kim D.S."/>
            <person name="Ko S.H."/>
            <person name="Yang S.H."/>
            <person name="Lee J.S."/>
        </authorList>
    </citation>
    <scope>NUCLEOTIDE SEQUENCE [LARGE SCALE GENOMIC DNA]</scope>
    <source>
        <strain evidence="1 2">KCTC 33723</strain>
    </source>
</reference>
<dbReference type="Gene3D" id="3.40.710.10">
    <property type="entry name" value="DD-peptidase/beta-lactamase superfamily"/>
    <property type="match status" value="1"/>
</dbReference>
<dbReference type="PANTHER" id="PTHR46825">
    <property type="entry name" value="D-ALANYL-D-ALANINE-CARBOXYPEPTIDASE/ENDOPEPTIDASE AMPH"/>
    <property type="match status" value="1"/>
</dbReference>
<dbReference type="RefSeq" id="WP_125664484.1">
    <property type="nucleotide sequence ID" value="NZ_AP019308.1"/>
</dbReference>
<dbReference type="KEGG" id="pbk:Back11_56910"/>
<protein>
    <submittedName>
        <fullName evidence="1">Uncharacterized protein</fullName>
    </submittedName>
</protein>